<sequence length="960" mass="106831">MIGADVHQRTGYRIQSEEGGMNGSHPNSAEEDDDDLSPVSGEARPLPPRVLVDPGHFKYNRKICLAAIPCLLLILAICGEALLLLVSAGIALILIVDTGSNNQRTLVVFMMIFVPCHVTILYFTFPLIWVSYINIILLALMNSFILLSGAWAVLQIAIFRMQEPEVCVFLEQILFTLYPGLSACLMTWAVATIIPLKFLSIVLLFISFALFQVFLTPTISSFKPSMTTEGEDTDILHHTHIIAVAIVFNSLPLAVHGLIGVYQVSLIGIVQFGFICEVLLLLTTSVLLTTLLSTRHIADIYGLSYSFVVKVRSVCGVLAVLLSYPVLRHLGVDSHFLEWLPLVITAYAIYGGLLSYKQYKARNNCYMPSLFLLTLSSLMSVAWSLKLPWRLSYTFLFGLSQSQVFVMMILNSIVCLTTAYTAFHCSQQILTSMILIQTSMFIGGEVILFESRLYDWHTFLLTTVAALYTLHRCQISKLLSDNIACACMSAHITKSLIAMMFIFIHQSHGFSYLNIITLYFFVFMTIKMLLCKPGDNTTVNQVILGIFLMSLSVMMNVVPFFYILTSYIFGVDASMSDVIGLCSILCGVLTVASGVLHLPSENRILHVGIVEICTGILCMVTQPSFTVSWYGLFQLLEFLSFLCTIILLSGDYIKSIIHLLVISTVVGNFPGLQAAFYLYPDGIPPMLSAIIYCLVADCLCFIIFCIAKAYHLKQRLESSLIYSCITLEILNVLSIVADLIMKDKKDSWLLVPAWKIFLCSNLAVCLSMKFLISQTSEIIPIHGKEDKEISYIPLVGNITAVKSFILLCLLSPTHGFLHDIWCCGATIVLSCIQKDMIVLYNLKNENQTTVTKMAAVTVLVLGTLYRSDLWHATSWSFIRAGLEVLLTVLCLPLYYALWGVLWNARVPVPEVVVVFILPLHFAFILYGSSYTSWAMAATGLFSSIWMASTSFRLKPNSGFV</sequence>
<feature type="transmembrane region" description="Helical" evidence="2">
    <location>
        <begin position="578"/>
        <end position="597"/>
    </location>
</feature>
<feature type="transmembrane region" description="Helical" evidence="2">
    <location>
        <begin position="753"/>
        <end position="772"/>
    </location>
</feature>
<feature type="transmembrane region" description="Helical" evidence="2">
    <location>
        <begin position="235"/>
        <end position="255"/>
    </location>
</feature>
<feature type="transmembrane region" description="Helical" evidence="2">
    <location>
        <begin position="719"/>
        <end position="741"/>
    </location>
</feature>
<feature type="transmembrane region" description="Helical" evidence="2">
    <location>
        <begin position="604"/>
        <end position="622"/>
    </location>
</feature>
<name>A0AA88Y4V6_PINIB</name>
<feature type="transmembrane region" description="Helical" evidence="2">
    <location>
        <begin position="908"/>
        <end position="927"/>
    </location>
</feature>
<dbReference type="PANTHER" id="PTHR35313">
    <property type="entry name" value="NO EXINE FORMATION 1"/>
    <property type="match status" value="1"/>
</dbReference>
<dbReference type="PANTHER" id="PTHR35313:SF1">
    <property type="entry name" value="NO EXINE FORMATION 1"/>
    <property type="match status" value="1"/>
</dbReference>
<evidence type="ECO:0000313" key="4">
    <source>
        <dbReference type="Proteomes" id="UP001186944"/>
    </source>
</evidence>
<dbReference type="EMBL" id="VSWD01000007">
    <property type="protein sequence ID" value="KAK3098525.1"/>
    <property type="molecule type" value="Genomic_DNA"/>
</dbReference>
<evidence type="ECO:0000313" key="3">
    <source>
        <dbReference type="EMBL" id="KAK3098525.1"/>
    </source>
</evidence>
<comment type="caution">
    <text evidence="3">The sequence shown here is derived from an EMBL/GenBank/DDBJ whole genome shotgun (WGS) entry which is preliminary data.</text>
</comment>
<proteinExistence type="predicted"/>
<feature type="transmembrane region" description="Helical" evidence="2">
    <location>
        <begin position="430"/>
        <end position="448"/>
    </location>
</feature>
<protein>
    <submittedName>
        <fullName evidence="3">Uncharacterized protein</fullName>
    </submittedName>
</protein>
<feature type="transmembrane region" description="Helical" evidence="2">
    <location>
        <begin position="792"/>
        <end position="812"/>
    </location>
</feature>
<feature type="transmembrane region" description="Helical" evidence="2">
    <location>
        <begin position="196"/>
        <end position="215"/>
    </location>
</feature>
<feature type="transmembrane region" description="Helical" evidence="2">
    <location>
        <begin position="261"/>
        <end position="288"/>
    </location>
</feature>
<feature type="transmembrane region" description="Helical" evidence="2">
    <location>
        <begin position="454"/>
        <end position="471"/>
    </location>
</feature>
<dbReference type="Proteomes" id="UP001186944">
    <property type="component" value="Unassembled WGS sequence"/>
</dbReference>
<feature type="transmembrane region" description="Helical" evidence="2">
    <location>
        <begin position="106"/>
        <end position="125"/>
    </location>
</feature>
<feature type="transmembrane region" description="Helical" evidence="2">
    <location>
        <begin position="405"/>
        <end position="423"/>
    </location>
</feature>
<dbReference type="AlphaFoldDB" id="A0AA88Y4V6"/>
<keyword evidence="2" id="KW-0472">Membrane</keyword>
<keyword evidence="2" id="KW-1133">Transmembrane helix</keyword>
<gene>
    <name evidence="3" type="ORF">FSP39_020313</name>
</gene>
<evidence type="ECO:0000256" key="1">
    <source>
        <dbReference type="SAM" id="MobiDB-lite"/>
    </source>
</evidence>
<accession>A0AA88Y4V6</accession>
<feature type="transmembrane region" description="Helical" evidence="2">
    <location>
        <begin position="131"/>
        <end position="154"/>
    </location>
</feature>
<feature type="transmembrane region" description="Helical" evidence="2">
    <location>
        <begin position="877"/>
        <end position="896"/>
    </location>
</feature>
<feature type="transmembrane region" description="Helical" evidence="2">
    <location>
        <begin position="656"/>
        <end position="679"/>
    </location>
</feature>
<feature type="transmembrane region" description="Helical" evidence="2">
    <location>
        <begin position="166"/>
        <end position="190"/>
    </location>
</feature>
<feature type="transmembrane region" description="Helical" evidence="2">
    <location>
        <begin position="685"/>
        <end position="707"/>
    </location>
</feature>
<keyword evidence="4" id="KW-1185">Reference proteome</keyword>
<feature type="transmembrane region" description="Helical" evidence="2">
    <location>
        <begin position="66"/>
        <end position="94"/>
    </location>
</feature>
<keyword evidence="2" id="KW-0812">Transmembrane</keyword>
<feature type="transmembrane region" description="Helical" evidence="2">
    <location>
        <begin position="542"/>
        <end position="563"/>
    </location>
</feature>
<feature type="transmembrane region" description="Helical" evidence="2">
    <location>
        <begin position="510"/>
        <end position="530"/>
    </location>
</feature>
<evidence type="ECO:0000256" key="2">
    <source>
        <dbReference type="SAM" id="Phobius"/>
    </source>
</evidence>
<feature type="transmembrane region" description="Helical" evidence="2">
    <location>
        <begin position="483"/>
        <end position="504"/>
    </location>
</feature>
<feature type="region of interest" description="Disordered" evidence="1">
    <location>
        <begin position="1"/>
        <end position="45"/>
    </location>
</feature>
<feature type="transmembrane region" description="Helical" evidence="2">
    <location>
        <begin position="628"/>
        <end position="649"/>
    </location>
</feature>
<feature type="transmembrane region" description="Helical" evidence="2">
    <location>
        <begin position="336"/>
        <end position="353"/>
    </location>
</feature>
<organism evidence="3 4">
    <name type="scientific">Pinctada imbricata</name>
    <name type="common">Atlantic pearl-oyster</name>
    <name type="synonym">Pinctada martensii</name>
    <dbReference type="NCBI Taxonomy" id="66713"/>
    <lineage>
        <taxon>Eukaryota</taxon>
        <taxon>Metazoa</taxon>
        <taxon>Spiralia</taxon>
        <taxon>Lophotrochozoa</taxon>
        <taxon>Mollusca</taxon>
        <taxon>Bivalvia</taxon>
        <taxon>Autobranchia</taxon>
        <taxon>Pteriomorphia</taxon>
        <taxon>Pterioida</taxon>
        <taxon>Pterioidea</taxon>
        <taxon>Pteriidae</taxon>
        <taxon>Pinctada</taxon>
    </lineage>
</organism>
<feature type="transmembrane region" description="Helical" evidence="2">
    <location>
        <begin position="365"/>
        <end position="385"/>
    </location>
</feature>
<reference evidence="3" key="1">
    <citation type="submission" date="2019-08" db="EMBL/GenBank/DDBJ databases">
        <title>The improved chromosome-level genome for the pearl oyster Pinctada fucata martensii using PacBio sequencing and Hi-C.</title>
        <authorList>
            <person name="Zheng Z."/>
        </authorList>
    </citation>
    <scope>NUCLEOTIDE SEQUENCE</scope>
    <source>
        <strain evidence="3">ZZ-2019</strain>
        <tissue evidence="3">Adductor muscle</tissue>
    </source>
</reference>